<gene>
    <name evidence="2" type="ORF">D623_10019743</name>
</gene>
<proteinExistence type="predicted"/>
<protein>
    <submittedName>
        <fullName evidence="2">Uncharacterized protein</fullName>
    </submittedName>
</protein>
<evidence type="ECO:0000313" key="2">
    <source>
        <dbReference type="EMBL" id="EPQ18927.1"/>
    </source>
</evidence>
<accession>S7QCR4</accession>
<evidence type="ECO:0000256" key="1">
    <source>
        <dbReference type="SAM" id="MobiDB-lite"/>
    </source>
</evidence>
<feature type="compositionally biased region" description="Polar residues" evidence="1">
    <location>
        <begin position="39"/>
        <end position="48"/>
    </location>
</feature>
<dbReference type="EMBL" id="KE164590">
    <property type="protein sequence ID" value="EPQ18927.1"/>
    <property type="molecule type" value="Genomic_DNA"/>
</dbReference>
<keyword evidence="3" id="KW-1185">Reference proteome</keyword>
<feature type="region of interest" description="Disordered" evidence="1">
    <location>
        <begin position="69"/>
        <end position="96"/>
    </location>
</feature>
<dbReference type="Proteomes" id="UP000052978">
    <property type="component" value="Unassembled WGS sequence"/>
</dbReference>
<evidence type="ECO:0000313" key="3">
    <source>
        <dbReference type="Proteomes" id="UP000052978"/>
    </source>
</evidence>
<name>S7QCR4_MYOBR</name>
<reference evidence="2 3" key="1">
    <citation type="journal article" date="2013" name="Nat. Commun.">
        <title>Genome analysis reveals insights into physiology and longevity of the Brandt's bat Myotis brandtii.</title>
        <authorList>
            <person name="Seim I."/>
            <person name="Fang X."/>
            <person name="Xiong Z."/>
            <person name="Lobanov A.V."/>
            <person name="Huang Z."/>
            <person name="Ma S."/>
            <person name="Feng Y."/>
            <person name="Turanov A.A."/>
            <person name="Zhu Y."/>
            <person name="Lenz T.L."/>
            <person name="Gerashchenko M.V."/>
            <person name="Fan D."/>
            <person name="Hee Yim S."/>
            <person name="Yao X."/>
            <person name="Jordan D."/>
            <person name="Xiong Y."/>
            <person name="Ma Y."/>
            <person name="Lyapunov A.N."/>
            <person name="Chen G."/>
            <person name="Kulakova O.I."/>
            <person name="Sun Y."/>
            <person name="Lee S.G."/>
            <person name="Bronson R.T."/>
            <person name="Moskalev A.A."/>
            <person name="Sunyaev S.R."/>
            <person name="Zhang G."/>
            <person name="Krogh A."/>
            <person name="Wang J."/>
            <person name="Gladyshev V.N."/>
        </authorList>
    </citation>
    <scope>NUCLEOTIDE SEQUENCE [LARGE SCALE GENOMIC DNA]</scope>
</reference>
<dbReference type="AlphaFoldDB" id="S7QCR4"/>
<organism evidence="2 3">
    <name type="scientific">Myotis brandtii</name>
    <name type="common">Brandt's bat</name>
    <dbReference type="NCBI Taxonomy" id="109478"/>
    <lineage>
        <taxon>Eukaryota</taxon>
        <taxon>Metazoa</taxon>
        <taxon>Chordata</taxon>
        <taxon>Craniata</taxon>
        <taxon>Vertebrata</taxon>
        <taxon>Euteleostomi</taxon>
        <taxon>Mammalia</taxon>
        <taxon>Eutheria</taxon>
        <taxon>Laurasiatheria</taxon>
        <taxon>Chiroptera</taxon>
        <taxon>Yangochiroptera</taxon>
        <taxon>Vespertilionidae</taxon>
        <taxon>Myotis</taxon>
    </lineage>
</organism>
<feature type="region of interest" description="Disordered" evidence="1">
    <location>
        <begin position="23"/>
        <end position="48"/>
    </location>
</feature>
<sequence>MATRPPLPIVTVTKTSAISLSVQTERGGSEALRPPQWNGDDSASVASQEDQGFHPGLVVLLLAPHRAQPLLRPPTPPPGPLQLFTRSACPPDPAFA</sequence>
<feature type="compositionally biased region" description="Pro residues" evidence="1">
    <location>
        <begin position="71"/>
        <end position="80"/>
    </location>
</feature>